<accession>A0A345ZD16</accession>
<sequence length="164" mass="19038">MKFFKMYVGILFLLASHVSFVHAAKKNQSFLDSKNKLERNLAAYTNKVEKAECVEQHDGSYVITFYCEKKPICFYMPKTYNESVDRNKKRYILPRTEWSSDRLNDFMKVSADTLQAVDAHCSIQKIPGVDYSLGILFEVDGSKYEVEKNIDQEYKTVSFTITPK</sequence>
<evidence type="ECO:0000256" key="2">
    <source>
        <dbReference type="SAM" id="SignalP"/>
    </source>
</evidence>
<evidence type="ECO:0000256" key="1">
    <source>
        <dbReference type="SAM" id="Coils"/>
    </source>
</evidence>
<dbReference type="EMBL" id="CP025544">
    <property type="protein sequence ID" value="AXK61183.1"/>
    <property type="molecule type" value="Genomic_DNA"/>
</dbReference>
<evidence type="ECO:0000313" key="3">
    <source>
        <dbReference type="EMBL" id="AXK61183.1"/>
    </source>
</evidence>
<dbReference type="Proteomes" id="UP000254834">
    <property type="component" value="Chromosome"/>
</dbReference>
<keyword evidence="2" id="KW-0732">Signal</keyword>
<proteinExistence type="predicted"/>
<dbReference type="KEGG" id="cdes:C0J27_05635"/>
<feature type="coiled-coil region" evidence="1">
    <location>
        <begin position="27"/>
        <end position="54"/>
    </location>
</feature>
<name>A0A345ZD16_9BACT</name>
<gene>
    <name evidence="3" type="ORF">C0J27_05635</name>
</gene>
<protein>
    <submittedName>
        <fullName evidence="3">Uncharacterized protein</fullName>
    </submittedName>
</protein>
<organism evidence="3 4">
    <name type="scientific">Candidatus Chromulinivorax destructor</name>
    <dbReference type="NCBI Taxonomy" id="2066483"/>
    <lineage>
        <taxon>Bacteria</taxon>
        <taxon>Candidatus Babelota</taxon>
        <taxon>Candidatus Babeliae</taxon>
        <taxon>Candidatus Babeliales</taxon>
        <taxon>Candidatus Chromulinivoraceae</taxon>
        <taxon>Candidatus Chromulinivorax</taxon>
    </lineage>
</organism>
<dbReference type="RefSeq" id="WP_115586198.1">
    <property type="nucleotide sequence ID" value="NZ_CP025544.1"/>
</dbReference>
<feature type="signal peptide" evidence="2">
    <location>
        <begin position="1"/>
        <end position="23"/>
    </location>
</feature>
<reference evidence="3 4" key="1">
    <citation type="submission" date="2017-12" db="EMBL/GenBank/DDBJ databases">
        <title>Chromulinavorax destructans is a abundant pathogen of dominant heterotrophic picoflagllates.</title>
        <authorList>
            <person name="Deeg C.M."/>
            <person name="Zimmer M."/>
            <person name="Suttle C.A."/>
        </authorList>
    </citation>
    <scope>NUCLEOTIDE SEQUENCE [LARGE SCALE GENOMIC DNA]</scope>
    <source>
        <strain evidence="3 4">SeV1</strain>
    </source>
</reference>
<dbReference type="AlphaFoldDB" id="A0A345ZD16"/>
<feature type="chain" id="PRO_5016716200" evidence="2">
    <location>
        <begin position="24"/>
        <end position="164"/>
    </location>
</feature>
<evidence type="ECO:0000313" key="4">
    <source>
        <dbReference type="Proteomes" id="UP000254834"/>
    </source>
</evidence>
<keyword evidence="1" id="KW-0175">Coiled coil</keyword>
<keyword evidence="4" id="KW-1185">Reference proteome</keyword>